<dbReference type="RefSeq" id="WP_142896079.1">
    <property type="nucleotide sequence ID" value="NZ_ML660054.1"/>
</dbReference>
<comment type="caution">
    <text evidence="6">The sequence shown here is derived from an EMBL/GenBank/DDBJ whole genome shotgun (WGS) entry which is preliminary data.</text>
</comment>
<gene>
    <name evidence="6" type="ORF">FKG95_09225</name>
</gene>
<dbReference type="PANTHER" id="PTHR30629">
    <property type="entry name" value="PROPHAGE INTEGRASE"/>
    <property type="match status" value="1"/>
</dbReference>
<dbReference type="InterPro" id="IPR050808">
    <property type="entry name" value="Phage_Integrase"/>
</dbReference>
<dbReference type="Gene3D" id="1.10.150.130">
    <property type="match status" value="1"/>
</dbReference>
<keyword evidence="4" id="KW-0233">DNA recombination</keyword>
<dbReference type="InterPro" id="IPR010998">
    <property type="entry name" value="Integrase_recombinase_N"/>
</dbReference>
<evidence type="ECO:0000256" key="2">
    <source>
        <dbReference type="ARBA" id="ARBA00022908"/>
    </source>
</evidence>
<dbReference type="EMBL" id="VHSH01000003">
    <property type="protein sequence ID" value="TQV80366.1"/>
    <property type="molecule type" value="Genomic_DNA"/>
</dbReference>
<dbReference type="InterPro" id="IPR011010">
    <property type="entry name" value="DNA_brk_join_enz"/>
</dbReference>
<evidence type="ECO:0000256" key="1">
    <source>
        <dbReference type="ARBA" id="ARBA00008857"/>
    </source>
</evidence>
<dbReference type="CDD" id="cd00397">
    <property type="entry name" value="DNA_BRE_C"/>
    <property type="match status" value="1"/>
</dbReference>
<sequence>MTRIPVKHLKVYKDRHGKRRVYCRVSGKAIKSDWGSAEFFREIDEARKPFADAEPSTKPGTLGHLIKLYRAGDHFKSRKPRTKSDYQKVIDHLKSIEDAPLGKIDKPFVAKLRDEAAQMRGRRFGNYVKTVISAMFSWGSEYGYTPATNPLLGIKNIPRPEELPDPNRPWTDAERHIVLDAAPIHLKVPIALGMYTGLRVEDVLMLLRTEYNGIEISRETNKSKQDIWWPCPKDLKAILDEGIAHRAKNPRDIEALTLCINSRGRAWSYHGFQSSFYKFIRMLQGDEEKGIEAKVAPGLTFHGLRHTVGTILAEEGFDASTIADALGHATEEMARHYMRHANLKKKMTGVVKVFDVALNERRPKSV</sequence>
<dbReference type="Gene3D" id="1.10.443.10">
    <property type="entry name" value="Intergrase catalytic core"/>
    <property type="match status" value="1"/>
</dbReference>
<keyword evidence="3" id="KW-0238">DNA-binding</keyword>
<organism evidence="6 7">
    <name type="scientific">Denitrobaculum tricleocarpae</name>
    <dbReference type="NCBI Taxonomy" id="2591009"/>
    <lineage>
        <taxon>Bacteria</taxon>
        <taxon>Pseudomonadati</taxon>
        <taxon>Pseudomonadota</taxon>
        <taxon>Alphaproteobacteria</taxon>
        <taxon>Rhodospirillales</taxon>
        <taxon>Rhodospirillaceae</taxon>
        <taxon>Denitrobaculum</taxon>
    </lineage>
</organism>
<accession>A0A545TT23</accession>
<dbReference type="GO" id="GO:0015074">
    <property type="term" value="P:DNA integration"/>
    <property type="evidence" value="ECO:0007669"/>
    <property type="project" value="UniProtKB-KW"/>
</dbReference>
<dbReference type="SUPFAM" id="SSF56349">
    <property type="entry name" value="DNA breaking-rejoining enzymes"/>
    <property type="match status" value="1"/>
</dbReference>
<reference evidence="6 7" key="1">
    <citation type="submission" date="2019-06" db="EMBL/GenBank/DDBJ databases">
        <title>Whole genome sequence for Rhodospirillaceae sp. R148.</title>
        <authorList>
            <person name="Wang G."/>
        </authorList>
    </citation>
    <scope>NUCLEOTIDE SEQUENCE [LARGE SCALE GENOMIC DNA]</scope>
    <source>
        <strain evidence="6 7">R148</strain>
    </source>
</reference>
<evidence type="ECO:0000313" key="6">
    <source>
        <dbReference type="EMBL" id="TQV80366.1"/>
    </source>
</evidence>
<evidence type="ECO:0000256" key="3">
    <source>
        <dbReference type="ARBA" id="ARBA00023125"/>
    </source>
</evidence>
<dbReference type="Pfam" id="PF00589">
    <property type="entry name" value="Phage_integrase"/>
    <property type="match status" value="1"/>
</dbReference>
<dbReference type="InterPro" id="IPR002104">
    <property type="entry name" value="Integrase_catalytic"/>
</dbReference>
<dbReference type="GO" id="GO:0003677">
    <property type="term" value="F:DNA binding"/>
    <property type="evidence" value="ECO:0007669"/>
    <property type="project" value="UniProtKB-KW"/>
</dbReference>
<dbReference type="InterPro" id="IPR013762">
    <property type="entry name" value="Integrase-like_cat_sf"/>
</dbReference>
<evidence type="ECO:0000256" key="4">
    <source>
        <dbReference type="ARBA" id="ARBA00023172"/>
    </source>
</evidence>
<dbReference type="GO" id="GO:0006310">
    <property type="term" value="P:DNA recombination"/>
    <property type="evidence" value="ECO:0007669"/>
    <property type="project" value="UniProtKB-KW"/>
</dbReference>
<comment type="similarity">
    <text evidence="1">Belongs to the 'phage' integrase family.</text>
</comment>
<dbReference type="Proteomes" id="UP000315252">
    <property type="component" value="Unassembled WGS sequence"/>
</dbReference>
<dbReference type="OrthoDB" id="7873969at2"/>
<feature type="domain" description="Tyr recombinase" evidence="5">
    <location>
        <begin position="165"/>
        <end position="352"/>
    </location>
</feature>
<evidence type="ECO:0000259" key="5">
    <source>
        <dbReference type="PROSITE" id="PS51898"/>
    </source>
</evidence>
<keyword evidence="7" id="KW-1185">Reference proteome</keyword>
<protein>
    <submittedName>
        <fullName evidence="6">Site-specific integrase</fullName>
    </submittedName>
</protein>
<name>A0A545TT23_9PROT</name>
<evidence type="ECO:0000313" key="7">
    <source>
        <dbReference type="Proteomes" id="UP000315252"/>
    </source>
</evidence>
<dbReference type="PROSITE" id="PS51898">
    <property type="entry name" value="TYR_RECOMBINASE"/>
    <property type="match status" value="1"/>
</dbReference>
<dbReference type="AlphaFoldDB" id="A0A545TT23"/>
<keyword evidence="2" id="KW-0229">DNA integration</keyword>
<dbReference type="PANTHER" id="PTHR30629:SF2">
    <property type="entry name" value="PROPHAGE INTEGRASE INTS-RELATED"/>
    <property type="match status" value="1"/>
</dbReference>
<proteinExistence type="inferred from homology"/>